<keyword evidence="2" id="KW-0813">Transport</keyword>
<dbReference type="Proteomes" id="UP000269708">
    <property type="component" value="Unassembled WGS sequence"/>
</dbReference>
<evidence type="ECO:0000259" key="13">
    <source>
        <dbReference type="Pfam" id="PF00520"/>
    </source>
</evidence>
<dbReference type="RefSeq" id="WP_123769464.1">
    <property type="nucleotide sequence ID" value="NZ_RKQN01000001.1"/>
</dbReference>
<dbReference type="GO" id="GO:0005249">
    <property type="term" value="F:voltage-gated potassium channel activity"/>
    <property type="evidence" value="ECO:0007669"/>
    <property type="project" value="InterPro"/>
</dbReference>
<evidence type="ECO:0000256" key="11">
    <source>
        <dbReference type="ARBA" id="ARBA00023303"/>
    </source>
</evidence>
<sequence>MARPDLRLGKQLRLSDRTARRLDGALLLLIVLSVLVVMLDSVESVHARHGRVLYALEWAFTGIFTVEYLLRLWAAPRPSAYARSFFGVVDLLSILPTYAAFLFPGVHVLADVRLLRLLRVFSILRLSIYLDETRMLREALVRARRKILVFVGVMFVLTVILGTVIYLVEGPENGFTSIPVGVYWAAVTMSTTGYGDLTPHTALGRLITACAILMGYGIIAFPTGIMGAELVAGALDRRAAGRERRCPHCGAAGPHAAREAHQADTA</sequence>
<evidence type="ECO:0000256" key="5">
    <source>
        <dbReference type="ARBA" id="ARBA00022826"/>
    </source>
</evidence>
<feature type="transmembrane region" description="Helical" evidence="12">
    <location>
        <begin position="82"/>
        <end position="101"/>
    </location>
</feature>
<feature type="transmembrane region" description="Helical" evidence="12">
    <location>
        <begin position="147"/>
        <end position="168"/>
    </location>
</feature>
<dbReference type="OrthoDB" id="9799090at2"/>
<dbReference type="PANTHER" id="PTHR11537:SF254">
    <property type="entry name" value="POTASSIUM VOLTAGE-GATED CHANNEL PROTEIN SHAB"/>
    <property type="match status" value="1"/>
</dbReference>
<dbReference type="PANTHER" id="PTHR11537">
    <property type="entry name" value="VOLTAGE-GATED POTASSIUM CHANNEL"/>
    <property type="match status" value="1"/>
</dbReference>
<comment type="subcellular location">
    <subcellularLocation>
        <location evidence="1">Membrane</location>
        <topology evidence="1">Multi-pass membrane protein</topology>
    </subcellularLocation>
</comment>
<evidence type="ECO:0000256" key="4">
    <source>
        <dbReference type="ARBA" id="ARBA00022692"/>
    </source>
</evidence>
<keyword evidence="4 12" id="KW-0812">Transmembrane</keyword>
<evidence type="ECO:0000256" key="8">
    <source>
        <dbReference type="ARBA" id="ARBA00022989"/>
    </source>
</evidence>
<dbReference type="InterPro" id="IPR028325">
    <property type="entry name" value="VG_K_chnl"/>
</dbReference>
<evidence type="ECO:0000313" key="14">
    <source>
        <dbReference type="EMBL" id="RPE81959.1"/>
    </source>
</evidence>
<dbReference type="PRINTS" id="PR00169">
    <property type="entry name" value="KCHANNEL"/>
</dbReference>
<dbReference type="Pfam" id="PF00520">
    <property type="entry name" value="Ion_trans"/>
    <property type="match status" value="1"/>
</dbReference>
<evidence type="ECO:0000256" key="7">
    <source>
        <dbReference type="ARBA" id="ARBA00022958"/>
    </source>
</evidence>
<keyword evidence="10 12" id="KW-0472">Membrane</keyword>
<evidence type="ECO:0000256" key="3">
    <source>
        <dbReference type="ARBA" id="ARBA00022538"/>
    </source>
</evidence>
<keyword evidence="9" id="KW-0406">Ion transport</keyword>
<accession>A0A3N4VPZ4</accession>
<dbReference type="Gene3D" id="1.10.287.70">
    <property type="match status" value="1"/>
</dbReference>
<evidence type="ECO:0000256" key="10">
    <source>
        <dbReference type="ARBA" id="ARBA00023136"/>
    </source>
</evidence>
<gene>
    <name evidence="14" type="ORF">EDC50_1162</name>
</gene>
<feature type="domain" description="Ion transport" evidence="13">
    <location>
        <begin position="24"/>
        <end position="229"/>
    </location>
</feature>
<comment type="caution">
    <text evidence="14">The sequence shown here is derived from an EMBL/GenBank/DDBJ whole genome shotgun (WGS) entry which is preliminary data.</text>
</comment>
<dbReference type="AlphaFoldDB" id="A0A3N4VPZ4"/>
<proteinExistence type="predicted"/>
<dbReference type="InterPro" id="IPR027359">
    <property type="entry name" value="Volt_channel_dom_sf"/>
</dbReference>
<dbReference type="GO" id="GO:0008076">
    <property type="term" value="C:voltage-gated potassium channel complex"/>
    <property type="evidence" value="ECO:0007669"/>
    <property type="project" value="InterPro"/>
</dbReference>
<evidence type="ECO:0000256" key="9">
    <source>
        <dbReference type="ARBA" id="ARBA00023065"/>
    </source>
</evidence>
<keyword evidence="8 12" id="KW-1133">Transmembrane helix</keyword>
<dbReference type="InterPro" id="IPR005821">
    <property type="entry name" value="Ion_trans_dom"/>
</dbReference>
<evidence type="ECO:0000256" key="12">
    <source>
        <dbReference type="SAM" id="Phobius"/>
    </source>
</evidence>
<organism evidence="14 15">
    <name type="scientific">Vulcaniibacterium tengchongense</name>
    <dbReference type="NCBI Taxonomy" id="1273429"/>
    <lineage>
        <taxon>Bacteria</taxon>
        <taxon>Pseudomonadati</taxon>
        <taxon>Pseudomonadota</taxon>
        <taxon>Gammaproteobacteria</taxon>
        <taxon>Lysobacterales</taxon>
        <taxon>Lysobacteraceae</taxon>
        <taxon>Vulcaniibacterium</taxon>
    </lineage>
</organism>
<evidence type="ECO:0000256" key="2">
    <source>
        <dbReference type="ARBA" id="ARBA00022448"/>
    </source>
</evidence>
<evidence type="ECO:0000313" key="15">
    <source>
        <dbReference type="Proteomes" id="UP000269708"/>
    </source>
</evidence>
<keyword evidence="15" id="KW-1185">Reference proteome</keyword>
<dbReference type="SUPFAM" id="SSF81324">
    <property type="entry name" value="Voltage-gated potassium channels"/>
    <property type="match status" value="1"/>
</dbReference>
<keyword evidence="6" id="KW-0851">Voltage-gated channel</keyword>
<keyword evidence="3" id="KW-0633">Potassium transport</keyword>
<protein>
    <submittedName>
        <fullName evidence="14">Voltage-gated potassium channel</fullName>
    </submittedName>
</protein>
<dbReference type="GO" id="GO:0001508">
    <property type="term" value="P:action potential"/>
    <property type="evidence" value="ECO:0007669"/>
    <property type="project" value="TreeGrafter"/>
</dbReference>
<feature type="transmembrane region" description="Helical" evidence="12">
    <location>
        <begin position="206"/>
        <end position="235"/>
    </location>
</feature>
<keyword evidence="5" id="KW-0631">Potassium channel</keyword>
<reference evidence="14 15" key="1">
    <citation type="submission" date="2018-11" db="EMBL/GenBank/DDBJ databases">
        <title>Genomic Encyclopedia of Type Strains, Phase IV (KMG-IV): sequencing the most valuable type-strain genomes for metagenomic binning, comparative biology and taxonomic classification.</title>
        <authorList>
            <person name="Goeker M."/>
        </authorList>
    </citation>
    <scope>NUCLEOTIDE SEQUENCE [LARGE SCALE GENOMIC DNA]</scope>
    <source>
        <strain evidence="14 15">DSM 25623</strain>
    </source>
</reference>
<keyword evidence="11 14" id="KW-0407">Ion channel</keyword>
<evidence type="ECO:0000256" key="1">
    <source>
        <dbReference type="ARBA" id="ARBA00004141"/>
    </source>
</evidence>
<feature type="transmembrane region" description="Helical" evidence="12">
    <location>
        <begin position="21"/>
        <end position="39"/>
    </location>
</feature>
<dbReference type="EMBL" id="RKQN01000001">
    <property type="protein sequence ID" value="RPE81959.1"/>
    <property type="molecule type" value="Genomic_DNA"/>
</dbReference>
<feature type="transmembrane region" description="Helical" evidence="12">
    <location>
        <begin position="51"/>
        <end position="70"/>
    </location>
</feature>
<name>A0A3N4VPZ4_9GAMM</name>
<keyword evidence="7" id="KW-0630">Potassium</keyword>
<evidence type="ECO:0000256" key="6">
    <source>
        <dbReference type="ARBA" id="ARBA00022882"/>
    </source>
</evidence>
<dbReference type="Gene3D" id="1.20.120.350">
    <property type="entry name" value="Voltage-gated potassium channels. Chain C"/>
    <property type="match status" value="1"/>
</dbReference>